<organism evidence="2 3">
    <name type="scientific">Nocardia aurantia</name>
    <dbReference type="NCBI Taxonomy" id="2585199"/>
    <lineage>
        <taxon>Bacteria</taxon>
        <taxon>Bacillati</taxon>
        <taxon>Actinomycetota</taxon>
        <taxon>Actinomycetes</taxon>
        <taxon>Mycobacteriales</taxon>
        <taxon>Nocardiaceae</taxon>
        <taxon>Nocardia</taxon>
    </lineage>
</organism>
<dbReference type="InterPro" id="IPR002750">
    <property type="entry name" value="CobE/GbiG_C"/>
</dbReference>
<dbReference type="GO" id="GO:0009236">
    <property type="term" value="P:cobalamin biosynthetic process"/>
    <property type="evidence" value="ECO:0007669"/>
    <property type="project" value="InterPro"/>
</dbReference>
<keyword evidence="3" id="KW-1185">Reference proteome</keyword>
<feature type="domain" description="CobE/GbiG C-terminal" evidence="1">
    <location>
        <begin position="22"/>
        <end position="134"/>
    </location>
</feature>
<gene>
    <name evidence="2" type="primary">cbiG</name>
    <name evidence="2" type="ORF">NRB56_63370</name>
</gene>
<proteinExistence type="predicted"/>
<sequence>MTPAEPAHRDPDREGEDAQAPLSVGIGFRPGVSASALLSAVRESLGDNVIRCLATIDRRAGEPGLVAAAAALGVPVVLFTAAELAAVPVAGASARVAAAVGTASVAEAAALLAAAGGELVLPKRVVGGVTVAAAH</sequence>
<evidence type="ECO:0000313" key="3">
    <source>
        <dbReference type="Proteomes" id="UP000431401"/>
    </source>
</evidence>
<dbReference type="AlphaFoldDB" id="A0A7K0E0U8"/>
<dbReference type="GO" id="GO:0043779">
    <property type="term" value="F:cobalt-precorrin-5A acetaldehyde-lyase activity"/>
    <property type="evidence" value="ECO:0007669"/>
    <property type="project" value="UniProtKB-EC"/>
</dbReference>
<accession>A0A7K0E0U8</accession>
<dbReference type="PANTHER" id="PTHR37477:SF1">
    <property type="entry name" value="COBALT-PRECORRIN-5A HYDROLASE"/>
    <property type="match status" value="1"/>
</dbReference>
<evidence type="ECO:0000259" key="1">
    <source>
        <dbReference type="Pfam" id="PF01890"/>
    </source>
</evidence>
<dbReference type="EC" id="3.7.1.12" evidence="2"/>
<keyword evidence="2" id="KW-0378">Hydrolase</keyword>
<reference evidence="2 3" key="1">
    <citation type="submission" date="2019-10" db="EMBL/GenBank/DDBJ databases">
        <title>Nocardia macrotermitis sp. nov. and Nocardia aurantia sp. nov., isolated from the gut of fungus growing-termite Macrotermes natalensis.</title>
        <authorList>
            <person name="Benndorf R."/>
            <person name="Schwitalla J."/>
            <person name="Martin K."/>
            <person name="De Beer W."/>
            <person name="Kaster A.-K."/>
            <person name="Vollmers J."/>
            <person name="Poulsen M."/>
            <person name="Beemelmanns C."/>
        </authorList>
    </citation>
    <scope>NUCLEOTIDE SEQUENCE [LARGE SCALE GENOMIC DNA]</scope>
    <source>
        <strain evidence="2 3">RB56</strain>
    </source>
</reference>
<dbReference type="PANTHER" id="PTHR37477">
    <property type="entry name" value="COBALT-PRECORRIN-5A HYDROLASE"/>
    <property type="match status" value="1"/>
</dbReference>
<dbReference type="SUPFAM" id="SSF159664">
    <property type="entry name" value="CobE/GbiG C-terminal domain-like"/>
    <property type="match status" value="1"/>
</dbReference>
<protein>
    <submittedName>
        <fullName evidence="2">Cobalt-precorrin-5A hydrolase</fullName>
        <ecNumber evidence="2">3.7.1.12</ecNumber>
    </submittedName>
</protein>
<dbReference type="Gene3D" id="3.30.420.180">
    <property type="entry name" value="CobE/GbiG C-terminal domain"/>
    <property type="match status" value="1"/>
</dbReference>
<dbReference type="EMBL" id="WEGI01000015">
    <property type="protein sequence ID" value="MQY30734.1"/>
    <property type="molecule type" value="Genomic_DNA"/>
</dbReference>
<name>A0A7K0E0U8_9NOCA</name>
<dbReference type="Proteomes" id="UP000431401">
    <property type="component" value="Unassembled WGS sequence"/>
</dbReference>
<evidence type="ECO:0000313" key="2">
    <source>
        <dbReference type="EMBL" id="MQY30734.1"/>
    </source>
</evidence>
<dbReference type="RefSeq" id="WP_319943817.1">
    <property type="nucleotide sequence ID" value="NZ_WEGI01000015.1"/>
</dbReference>
<dbReference type="InterPro" id="IPR052553">
    <property type="entry name" value="CbiG_hydrolase"/>
</dbReference>
<dbReference type="Pfam" id="PF01890">
    <property type="entry name" value="CbiG_C"/>
    <property type="match status" value="1"/>
</dbReference>
<dbReference type="InterPro" id="IPR036518">
    <property type="entry name" value="CobE/GbiG_C_sf"/>
</dbReference>
<comment type="caution">
    <text evidence="2">The sequence shown here is derived from an EMBL/GenBank/DDBJ whole genome shotgun (WGS) entry which is preliminary data.</text>
</comment>